<evidence type="ECO:0000313" key="2">
    <source>
        <dbReference type="EMBL" id="CAF1628506.1"/>
    </source>
</evidence>
<name>A0A816CW71_9BILA</name>
<dbReference type="EMBL" id="CAJOBJ010144244">
    <property type="protein sequence ID" value="CAF4776902.1"/>
    <property type="molecule type" value="Genomic_DNA"/>
</dbReference>
<dbReference type="EMBL" id="CAJNOV010019161">
    <property type="protein sequence ID" value="CAF1628506.1"/>
    <property type="molecule type" value="Genomic_DNA"/>
</dbReference>
<proteinExistence type="predicted"/>
<dbReference type="Proteomes" id="UP000676336">
    <property type="component" value="Unassembled WGS sequence"/>
</dbReference>
<feature type="compositionally biased region" description="Low complexity" evidence="1">
    <location>
        <begin position="21"/>
        <end position="46"/>
    </location>
</feature>
<evidence type="ECO:0000313" key="6">
    <source>
        <dbReference type="EMBL" id="CAF4784731.1"/>
    </source>
</evidence>
<dbReference type="AlphaFoldDB" id="A0A816CW71"/>
<accession>A0A816CW71</accession>
<dbReference type="Proteomes" id="UP000681967">
    <property type="component" value="Unassembled WGS sequence"/>
</dbReference>
<evidence type="ECO:0000256" key="1">
    <source>
        <dbReference type="SAM" id="MobiDB-lite"/>
    </source>
</evidence>
<feature type="region of interest" description="Disordered" evidence="1">
    <location>
        <begin position="1"/>
        <end position="46"/>
    </location>
</feature>
<dbReference type="Proteomes" id="UP000663834">
    <property type="component" value="Unassembled WGS sequence"/>
</dbReference>
<comment type="caution">
    <text evidence="2">The sequence shown here is derived from an EMBL/GenBank/DDBJ whole genome shotgun (WGS) entry which is preliminary data.</text>
</comment>
<sequence length="46" mass="4946">MKQIEVRMHEQTASISNPPQTTVTEMTTSSEASTNESVSSESSAES</sequence>
<dbReference type="Proteomes" id="UP000663855">
    <property type="component" value="Unassembled WGS sequence"/>
</dbReference>
<gene>
    <name evidence="4" type="ORF">BYL167_LOCUS15160</name>
    <name evidence="2" type="ORF">CJN711_LOCUS39055</name>
    <name evidence="5" type="ORF">GIL414_LOCUS46175</name>
    <name evidence="3" type="ORF">KQP761_LOCUS29095</name>
    <name evidence="6" type="ORF">SMN809_LOCUS46502</name>
</gene>
<dbReference type="EMBL" id="CAJNOW010015968">
    <property type="protein sequence ID" value="CAF1646459.1"/>
    <property type="molecule type" value="Genomic_DNA"/>
</dbReference>
<evidence type="ECO:0000313" key="4">
    <source>
        <dbReference type="EMBL" id="CAF4027900.1"/>
    </source>
</evidence>
<reference evidence="2" key="1">
    <citation type="submission" date="2021-02" db="EMBL/GenBank/DDBJ databases">
        <authorList>
            <person name="Nowell W R."/>
        </authorList>
    </citation>
    <scope>NUCLEOTIDE SEQUENCE</scope>
</reference>
<dbReference type="EMBL" id="CAJOBH010005544">
    <property type="protein sequence ID" value="CAF4027900.1"/>
    <property type="molecule type" value="Genomic_DNA"/>
</dbReference>
<feature type="non-terminal residue" evidence="2">
    <location>
        <position position="1"/>
    </location>
</feature>
<organism evidence="2 7">
    <name type="scientific">Rotaria magnacalcarata</name>
    <dbReference type="NCBI Taxonomy" id="392030"/>
    <lineage>
        <taxon>Eukaryota</taxon>
        <taxon>Metazoa</taxon>
        <taxon>Spiralia</taxon>
        <taxon>Gnathifera</taxon>
        <taxon>Rotifera</taxon>
        <taxon>Eurotatoria</taxon>
        <taxon>Bdelloidea</taxon>
        <taxon>Philodinida</taxon>
        <taxon>Philodinidae</taxon>
        <taxon>Rotaria</taxon>
    </lineage>
</organism>
<protein>
    <submittedName>
        <fullName evidence="2">Uncharacterized protein</fullName>
    </submittedName>
</protein>
<dbReference type="EMBL" id="CAJOBI010144772">
    <property type="protein sequence ID" value="CAF4784731.1"/>
    <property type="molecule type" value="Genomic_DNA"/>
</dbReference>
<evidence type="ECO:0000313" key="3">
    <source>
        <dbReference type="EMBL" id="CAF1646459.1"/>
    </source>
</evidence>
<feature type="compositionally biased region" description="Basic and acidic residues" evidence="1">
    <location>
        <begin position="1"/>
        <end position="10"/>
    </location>
</feature>
<evidence type="ECO:0000313" key="7">
    <source>
        <dbReference type="Proteomes" id="UP000663855"/>
    </source>
</evidence>
<evidence type="ECO:0000313" key="5">
    <source>
        <dbReference type="EMBL" id="CAF4776902.1"/>
    </source>
</evidence>
<feature type="compositionally biased region" description="Polar residues" evidence="1">
    <location>
        <begin position="11"/>
        <end position="20"/>
    </location>
</feature>
<dbReference type="Proteomes" id="UP000681720">
    <property type="component" value="Unassembled WGS sequence"/>
</dbReference>